<evidence type="ECO:0000256" key="2">
    <source>
        <dbReference type="PROSITE-ProRule" id="PRU00169"/>
    </source>
</evidence>
<dbReference type="PANTHER" id="PTHR48111">
    <property type="entry name" value="REGULATOR OF RPOS"/>
    <property type="match status" value="1"/>
</dbReference>
<evidence type="ECO:0000313" key="5">
    <source>
        <dbReference type="Proteomes" id="UP001319045"/>
    </source>
</evidence>
<dbReference type="EMBL" id="AP024484">
    <property type="protein sequence ID" value="BCS85013.1"/>
    <property type="molecule type" value="Genomic_DNA"/>
</dbReference>
<organism evidence="4 5">
    <name type="scientific">Prevotella herbatica</name>
    <dbReference type="NCBI Taxonomy" id="2801997"/>
    <lineage>
        <taxon>Bacteria</taxon>
        <taxon>Pseudomonadati</taxon>
        <taxon>Bacteroidota</taxon>
        <taxon>Bacteroidia</taxon>
        <taxon>Bacteroidales</taxon>
        <taxon>Prevotellaceae</taxon>
        <taxon>Prevotella</taxon>
    </lineage>
</organism>
<dbReference type="PANTHER" id="PTHR48111:SF69">
    <property type="entry name" value="RESPONSE REGULATOR RECEIVER"/>
    <property type="match status" value="1"/>
</dbReference>
<feature type="modified residue" description="4-aspartylphosphate" evidence="2">
    <location>
        <position position="57"/>
    </location>
</feature>
<dbReference type="InterPro" id="IPR001789">
    <property type="entry name" value="Sig_transdc_resp-reg_receiver"/>
</dbReference>
<dbReference type="SUPFAM" id="SSF52172">
    <property type="entry name" value="CheY-like"/>
    <property type="match status" value="1"/>
</dbReference>
<name>A0ABN6EGJ0_9BACT</name>
<sequence length="248" mass="28476">MKSLLKTIIIDDDKLATGQLKTELVKCSMLNICGNAYTGAEGRILLLDFNPDLIFLDVELPDCMGFDFLHSVRSLLKKECHVVFFTAYNKYLIKALREKAFDYLLKPIDQKELSIVLGRVLDEGYAKQENVESRTESEQVMLNTAKGETLMLSPNEISFFAYNEKSRYWTAFLSNGKKYALKRSTKGDKLLCFSDSFMMPYKSHIINIRLLAFIKDGHCIMKPPFEKVDDIKISNAKLIDLRKIYPNI</sequence>
<dbReference type="RefSeq" id="WP_207155183.1">
    <property type="nucleotide sequence ID" value="NZ_AP024484.1"/>
</dbReference>
<dbReference type="Proteomes" id="UP001319045">
    <property type="component" value="Chromosome"/>
</dbReference>
<keyword evidence="5" id="KW-1185">Reference proteome</keyword>
<protein>
    <submittedName>
        <fullName evidence="4">DNA-binding response regulator</fullName>
    </submittedName>
</protein>
<evidence type="ECO:0000256" key="1">
    <source>
        <dbReference type="ARBA" id="ARBA00023125"/>
    </source>
</evidence>
<feature type="domain" description="Response regulatory" evidence="3">
    <location>
        <begin position="6"/>
        <end position="121"/>
    </location>
</feature>
<evidence type="ECO:0000259" key="3">
    <source>
        <dbReference type="PROSITE" id="PS50110"/>
    </source>
</evidence>
<evidence type="ECO:0000313" key="4">
    <source>
        <dbReference type="EMBL" id="BCS85013.1"/>
    </source>
</evidence>
<dbReference type="GO" id="GO:0003677">
    <property type="term" value="F:DNA binding"/>
    <property type="evidence" value="ECO:0007669"/>
    <property type="project" value="UniProtKB-KW"/>
</dbReference>
<keyword evidence="2" id="KW-0597">Phosphoprotein</keyword>
<proteinExistence type="predicted"/>
<dbReference type="PROSITE" id="PS50110">
    <property type="entry name" value="RESPONSE_REGULATORY"/>
    <property type="match status" value="1"/>
</dbReference>
<dbReference type="SMART" id="SM00448">
    <property type="entry name" value="REC"/>
    <property type="match status" value="1"/>
</dbReference>
<dbReference type="Gene3D" id="3.40.50.2300">
    <property type="match status" value="1"/>
</dbReference>
<keyword evidence="1 4" id="KW-0238">DNA-binding</keyword>
<dbReference type="Pfam" id="PF00072">
    <property type="entry name" value="Response_reg"/>
    <property type="match status" value="1"/>
</dbReference>
<reference evidence="4 5" key="1">
    <citation type="journal article" date="2022" name="Int. J. Syst. Evol. Microbiol.">
        <title>Prevotella herbatica sp. nov., a plant polysaccharide-decomposing anaerobic bacterium isolated from a methanogenic reactor.</title>
        <authorList>
            <person name="Uek A."/>
            <person name="Tonouchi A."/>
            <person name="Kaku N."/>
            <person name="Ueki K."/>
        </authorList>
    </citation>
    <scope>NUCLEOTIDE SEQUENCE [LARGE SCALE GENOMIC DNA]</scope>
    <source>
        <strain evidence="4 5">WR041</strain>
    </source>
</reference>
<dbReference type="InterPro" id="IPR011006">
    <property type="entry name" value="CheY-like_superfamily"/>
</dbReference>
<gene>
    <name evidence="4" type="ORF">prwr041_09060</name>
</gene>
<dbReference type="InterPro" id="IPR039420">
    <property type="entry name" value="WalR-like"/>
</dbReference>
<accession>A0ABN6EGJ0</accession>